<evidence type="ECO:0000256" key="2">
    <source>
        <dbReference type="ARBA" id="ARBA00022801"/>
    </source>
</evidence>
<comment type="caution">
    <text evidence="4">The sequence shown here is derived from an EMBL/GenBank/DDBJ whole genome shotgun (WGS) entry which is preliminary data.</text>
</comment>
<comment type="similarity">
    <text evidence="3">Belongs to the CheD family.</text>
</comment>
<name>A0A839HE08_9GAMM</name>
<dbReference type="HAMAP" id="MF_01440">
    <property type="entry name" value="CheD"/>
    <property type="match status" value="1"/>
</dbReference>
<proteinExistence type="inferred from homology"/>
<reference evidence="4 5" key="1">
    <citation type="journal article" date="2020" name="Arch. Microbiol.">
        <title>The genome sequence of the giant phototrophic gammaproteobacterium Thiospirillum jenense gives insight into its physiological properties and phylogenetic relationships.</title>
        <authorList>
            <person name="Imhoff J.F."/>
            <person name="Meyer T.E."/>
            <person name="Kyndt J.A."/>
        </authorList>
    </citation>
    <scope>NUCLEOTIDE SEQUENCE [LARGE SCALE GENOMIC DNA]</scope>
    <source>
        <strain evidence="4 5">DSM 216</strain>
    </source>
</reference>
<dbReference type="PANTHER" id="PTHR35147:SF3">
    <property type="entry name" value="CHEMORECEPTOR GLUTAMINE DEAMIDASE CHED 1-RELATED"/>
    <property type="match status" value="1"/>
</dbReference>
<dbReference type="CDD" id="cd16352">
    <property type="entry name" value="CheD"/>
    <property type="match status" value="1"/>
</dbReference>
<evidence type="ECO:0000313" key="5">
    <source>
        <dbReference type="Proteomes" id="UP000548632"/>
    </source>
</evidence>
<dbReference type="Gene3D" id="3.30.1330.200">
    <property type="match status" value="1"/>
</dbReference>
<dbReference type="Proteomes" id="UP000548632">
    <property type="component" value="Unassembled WGS sequence"/>
</dbReference>
<dbReference type="EMBL" id="JABVCQ010000039">
    <property type="protein sequence ID" value="MBB1127165.1"/>
    <property type="molecule type" value="Genomic_DNA"/>
</dbReference>
<comment type="function">
    <text evidence="3">Probably deamidates glutamine residues to glutamate on methyl-accepting chemotaxis receptors (MCPs), playing an important role in chemotaxis.</text>
</comment>
<dbReference type="InterPro" id="IPR011324">
    <property type="entry name" value="Cytotoxic_necrot_fac-like_cat"/>
</dbReference>
<dbReference type="AlphaFoldDB" id="A0A839HE08"/>
<dbReference type="InterPro" id="IPR005659">
    <property type="entry name" value="Chemorcpt_Glu_NH3ase_CheD"/>
</dbReference>
<evidence type="ECO:0000256" key="3">
    <source>
        <dbReference type="HAMAP-Rule" id="MF_01440"/>
    </source>
</evidence>
<gene>
    <name evidence="3" type="primary">cheD</name>
    <name evidence="4" type="ORF">HUK38_13165</name>
</gene>
<dbReference type="Pfam" id="PF03975">
    <property type="entry name" value="CheD"/>
    <property type="match status" value="1"/>
</dbReference>
<keyword evidence="1 3" id="KW-0145">Chemotaxis</keyword>
<dbReference type="PANTHER" id="PTHR35147">
    <property type="entry name" value="CHEMORECEPTOR GLUTAMINE DEAMIDASE CHED-RELATED"/>
    <property type="match status" value="1"/>
</dbReference>
<dbReference type="GO" id="GO:0050568">
    <property type="term" value="F:protein-glutamine glutaminase activity"/>
    <property type="evidence" value="ECO:0007669"/>
    <property type="project" value="UniProtKB-UniRule"/>
</dbReference>
<keyword evidence="5" id="KW-1185">Reference proteome</keyword>
<keyword evidence="2 3" id="KW-0378">Hydrolase</keyword>
<dbReference type="EC" id="3.5.1.44" evidence="3"/>
<dbReference type="RefSeq" id="WP_182584792.1">
    <property type="nucleotide sequence ID" value="NZ_JABVCQ010000039.1"/>
</dbReference>
<protein>
    <recommendedName>
        <fullName evidence="3">Probable chemoreceptor glutamine deamidase CheD</fullName>
        <ecNumber evidence="3">3.5.1.44</ecNumber>
    </recommendedName>
</protein>
<dbReference type="GO" id="GO:0006935">
    <property type="term" value="P:chemotaxis"/>
    <property type="evidence" value="ECO:0007669"/>
    <property type="project" value="UniProtKB-UniRule"/>
</dbReference>
<sequence length="199" mass="22450">MNNFPTSVPTVEKKILHPGEYHVARHPAVLSTLLGSCVSVCLYDPAIRLIGMNHFLLATQHPAAESILESDAGRYGMGAMELLINSMLKKGARRERLRAKAFGGGNVLATHLEDLPARFSIGKINMEFVQRYLREDGIPLVAQDLGGSIGRHIRFESEDYSVYMRRIPIRSAAQIAVKEKHYFEKELKTQQEKKNVDFW</sequence>
<organism evidence="4 5">
    <name type="scientific">Thiospirillum jenense</name>
    <dbReference type="NCBI Taxonomy" id="1653858"/>
    <lineage>
        <taxon>Bacteria</taxon>
        <taxon>Pseudomonadati</taxon>
        <taxon>Pseudomonadota</taxon>
        <taxon>Gammaproteobacteria</taxon>
        <taxon>Chromatiales</taxon>
        <taxon>Chromatiaceae</taxon>
        <taxon>Thiospirillum</taxon>
    </lineage>
</organism>
<evidence type="ECO:0000313" key="4">
    <source>
        <dbReference type="EMBL" id="MBB1127165.1"/>
    </source>
</evidence>
<dbReference type="InterPro" id="IPR038592">
    <property type="entry name" value="CheD-like_sf"/>
</dbReference>
<comment type="catalytic activity">
    <reaction evidence="3">
        <text>L-glutaminyl-[protein] + H2O = L-glutamyl-[protein] + NH4(+)</text>
        <dbReference type="Rhea" id="RHEA:16441"/>
        <dbReference type="Rhea" id="RHEA-COMP:10207"/>
        <dbReference type="Rhea" id="RHEA-COMP:10208"/>
        <dbReference type="ChEBI" id="CHEBI:15377"/>
        <dbReference type="ChEBI" id="CHEBI:28938"/>
        <dbReference type="ChEBI" id="CHEBI:29973"/>
        <dbReference type="ChEBI" id="CHEBI:30011"/>
        <dbReference type="EC" id="3.5.1.44"/>
    </reaction>
</comment>
<evidence type="ECO:0000256" key="1">
    <source>
        <dbReference type="ARBA" id="ARBA00022500"/>
    </source>
</evidence>
<dbReference type="SUPFAM" id="SSF64438">
    <property type="entry name" value="CNF1/YfiH-like putative cysteine hydrolases"/>
    <property type="match status" value="1"/>
</dbReference>
<accession>A0A839HE08</accession>